<dbReference type="AlphaFoldDB" id="A0AA45LD74"/>
<keyword evidence="1" id="KW-0812">Transmembrane</keyword>
<protein>
    <submittedName>
        <fullName evidence="2">DUF4307 domain-containing protein</fullName>
    </submittedName>
</protein>
<dbReference type="Pfam" id="PF14155">
    <property type="entry name" value="DUF4307"/>
    <property type="match status" value="1"/>
</dbReference>
<organism evidence="2 3">
    <name type="scientific">Actinosynnema pretiosum subsp. pretiosum</name>
    <dbReference type="NCBI Taxonomy" id="103721"/>
    <lineage>
        <taxon>Bacteria</taxon>
        <taxon>Bacillati</taxon>
        <taxon>Actinomycetota</taxon>
        <taxon>Actinomycetes</taxon>
        <taxon>Pseudonocardiales</taxon>
        <taxon>Pseudonocardiaceae</taxon>
        <taxon>Actinosynnema</taxon>
    </lineage>
</organism>
<gene>
    <name evidence="2" type="ORF">KCV87_17035</name>
</gene>
<keyword evidence="1" id="KW-0472">Membrane</keyword>
<evidence type="ECO:0000256" key="1">
    <source>
        <dbReference type="SAM" id="Phobius"/>
    </source>
</evidence>
<proteinExistence type="predicted"/>
<name>A0AA45LD74_9PSEU</name>
<keyword evidence="1" id="KW-1133">Transmembrane helix</keyword>
<sequence>MPCSSSGTLPLKARSGPATLQLGCRGGLFPTGGRITEVARRELPEGRYGTARKPLPRWARWSLLVAGILAGAAVGWAGYANFGSSPIASDKLRYNALGDDRMEVVFTVDRDQPERPVVCVLRALSLDGEEAGRREVLVPASDGGTVETGVVRTSKPPVTGEVFGCSYEVPAYLNRE</sequence>
<dbReference type="InterPro" id="IPR025443">
    <property type="entry name" value="DUF4307"/>
</dbReference>
<evidence type="ECO:0000313" key="2">
    <source>
        <dbReference type="EMBL" id="QUF07565.1"/>
    </source>
</evidence>
<feature type="transmembrane region" description="Helical" evidence="1">
    <location>
        <begin position="61"/>
        <end position="79"/>
    </location>
</feature>
<accession>A0AA45LD74</accession>
<dbReference type="EMBL" id="CP073249">
    <property type="protein sequence ID" value="QUF07565.1"/>
    <property type="molecule type" value="Genomic_DNA"/>
</dbReference>
<reference evidence="2" key="1">
    <citation type="submission" date="2021-04" db="EMBL/GenBank/DDBJ databases">
        <title>Genomic sequence of Actinosynnema pretiosum subsp. pretiosum ATCC 31280 (C-14919).</title>
        <authorList>
            <person name="Bai L."/>
            <person name="Wang X."/>
            <person name="Xiao Y."/>
        </authorList>
    </citation>
    <scope>NUCLEOTIDE SEQUENCE</scope>
    <source>
        <strain evidence="2">ATCC 31280</strain>
    </source>
</reference>
<dbReference type="Proteomes" id="UP000677152">
    <property type="component" value="Chromosome"/>
</dbReference>
<evidence type="ECO:0000313" key="3">
    <source>
        <dbReference type="Proteomes" id="UP000677152"/>
    </source>
</evidence>